<dbReference type="EC" id="3.1.26.4" evidence="3"/>
<keyword evidence="5" id="KW-0479">Metal-binding</keyword>
<sequence>MNGCSTIPGNHSSWTSFQHRRSTDGTPATHPSVIDYVLASPLSSYFISKLAVSPETEWSDHAYLSWDLFVPGTEITRCPPVRRPRPHIAIPLLSDIDHLQHELLHSRNKSHHERLLKVYGHASCHPQSTPLKIFTDGSCLKNNTAAACAGLGIYVGPNHHLNLSARILGPQRNNRAELYAILATIQRTSLSRTLEIYTDSTYAIQSIVYNAPDNAQCCWNCPNGDLLQVIAQWILARASTIAFTHVHAHIGITQNEQADQLAKAGANLPLPQQHSNLDFLSLPTPPPFIPQSHTCIAKVSTTLPDPRSSVSTMARCIPATSSTVDHRGRSHRRKMEDANLSRLRLAADTGGAAFWKFYKSLRNPDKPLPKVTLEQLTSCFIPRMNPPDPHTTSFDPRSPNTKAPELRLS</sequence>
<gene>
    <name evidence="10" type="ORF">LENED_012745</name>
</gene>
<keyword evidence="4" id="KW-0540">Nuclease</keyword>
<dbReference type="EMBL" id="BDGU01001760">
    <property type="protein sequence ID" value="GAW10475.1"/>
    <property type="molecule type" value="Genomic_DNA"/>
</dbReference>
<feature type="domain" description="RNase H type-1" evidence="9">
    <location>
        <begin position="127"/>
        <end position="267"/>
    </location>
</feature>
<evidence type="ECO:0000256" key="3">
    <source>
        <dbReference type="ARBA" id="ARBA00012180"/>
    </source>
</evidence>
<dbReference type="InterPro" id="IPR002156">
    <property type="entry name" value="RNaseH_domain"/>
</dbReference>
<evidence type="ECO:0000259" key="9">
    <source>
        <dbReference type="PROSITE" id="PS50879"/>
    </source>
</evidence>
<organism evidence="10 11">
    <name type="scientific">Lentinula edodes</name>
    <name type="common">Shiitake mushroom</name>
    <name type="synonym">Lentinus edodes</name>
    <dbReference type="NCBI Taxonomy" id="5353"/>
    <lineage>
        <taxon>Eukaryota</taxon>
        <taxon>Fungi</taxon>
        <taxon>Dikarya</taxon>
        <taxon>Basidiomycota</taxon>
        <taxon>Agaricomycotina</taxon>
        <taxon>Agaricomycetes</taxon>
        <taxon>Agaricomycetidae</taxon>
        <taxon>Agaricales</taxon>
        <taxon>Marasmiineae</taxon>
        <taxon>Omphalotaceae</taxon>
        <taxon>Lentinula</taxon>
    </lineage>
</organism>
<proteinExistence type="inferred from homology"/>
<name>A0A1Q3ETE6_LENED</name>
<dbReference type="GO" id="GO:0003676">
    <property type="term" value="F:nucleic acid binding"/>
    <property type="evidence" value="ECO:0007669"/>
    <property type="project" value="InterPro"/>
</dbReference>
<evidence type="ECO:0000313" key="10">
    <source>
        <dbReference type="EMBL" id="GAW10475.1"/>
    </source>
</evidence>
<dbReference type="AlphaFoldDB" id="A0A1Q3ETE6"/>
<dbReference type="InterPro" id="IPR012337">
    <property type="entry name" value="RNaseH-like_sf"/>
</dbReference>
<evidence type="ECO:0000256" key="1">
    <source>
        <dbReference type="ARBA" id="ARBA00000077"/>
    </source>
</evidence>
<protein>
    <recommendedName>
        <fullName evidence="3">ribonuclease H</fullName>
        <ecNumber evidence="3">3.1.26.4</ecNumber>
    </recommendedName>
</protein>
<dbReference type="PROSITE" id="PS50879">
    <property type="entry name" value="RNASE_H_1"/>
    <property type="match status" value="1"/>
</dbReference>
<keyword evidence="6" id="KW-0255">Endonuclease</keyword>
<reference evidence="10 11" key="2">
    <citation type="submission" date="2017-02" db="EMBL/GenBank/DDBJ databases">
        <title>A genome survey and senescence transcriptome analysis in Lentinula edodes.</title>
        <authorList>
            <person name="Sakamoto Y."/>
            <person name="Nakade K."/>
            <person name="Sato S."/>
            <person name="Yoshida Y."/>
            <person name="Miyazaki K."/>
            <person name="Natsume S."/>
            <person name="Konno N."/>
        </authorList>
    </citation>
    <scope>NUCLEOTIDE SEQUENCE [LARGE SCALE GENOMIC DNA]</scope>
    <source>
        <strain evidence="10 11">NBRC 111202</strain>
    </source>
</reference>
<keyword evidence="11" id="KW-1185">Reference proteome</keyword>
<evidence type="ECO:0000256" key="4">
    <source>
        <dbReference type="ARBA" id="ARBA00022722"/>
    </source>
</evidence>
<evidence type="ECO:0000256" key="2">
    <source>
        <dbReference type="ARBA" id="ARBA00005300"/>
    </source>
</evidence>
<dbReference type="GO" id="GO:0043137">
    <property type="term" value="P:DNA replication, removal of RNA primer"/>
    <property type="evidence" value="ECO:0007669"/>
    <property type="project" value="TreeGrafter"/>
</dbReference>
<dbReference type="SUPFAM" id="SSF53098">
    <property type="entry name" value="Ribonuclease H-like"/>
    <property type="match status" value="1"/>
</dbReference>
<accession>A0A1Q3ETE6</accession>
<dbReference type="CDD" id="cd09280">
    <property type="entry name" value="RNase_HI_eukaryote_like"/>
    <property type="match status" value="1"/>
</dbReference>
<evidence type="ECO:0000256" key="8">
    <source>
        <dbReference type="SAM" id="MobiDB-lite"/>
    </source>
</evidence>
<dbReference type="PANTHER" id="PTHR10642:SF26">
    <property type="entry name" value="RIBONUCLEASE H1"/>
    <property type="match status" value="1"/>
</dbReference>
<dbReference type="Pfam" id="PF00075">
    <property type="entry name" value="RNase_H"/>
    <property type="match status" value="1"/>
</dbReference>
<dbReference type="GO" id="GO:0046872">
    <property type="term" value="F:metal ion binding"/>
    <property type="evidence" value="ECO:0007669"/>
    <property type="project" value="UniProtKB-KW"/>
</dbReference>
<evidence type="ECO:0000256" key="5">
    <source>
        <dbReference type="ARBA" id="ARBA00022723"/>
    </source>
</evidence>
<comment type="caution">
    <text evidence="10">The sequence shown here is derived from an EMBL/GenBank/DDBJ whole genome shotgun (WGS) entry which is preliminary data.</text>
</comment>
<dbReference type="InterPro" id="IPR050092">
    <property type="entry name" value="RNase_H"/>
</dbReference>
<dbReference type="PANTHER" id="PTHR10642">
    <property type="entry name" value="RIBONUCLEASE H1"/>
    <property type="match status" value="1"/>
</dbReference>
<dbReference type="STRING" id="5353.A0A1Q3ETE6"/>
<reference evidence="10 11" key="1">
    <citation type="submission" date="2016-08" db="EMBL/GenBank/DDBJ databases">
        <authorList>
            <consortium name="Lentinula edodes genome sequencing consortium"/>
            <person name="Sakamoto Y."/>
            <person name="Nakade K."/>
            <person name="Sato S."/>
            <person name="Yoshida Y."/>
            <person name="Miyazaki K."/>
            <person name="Natsume S."/>
            <person name="Konno N."/>
        </authorList>
    </citation>
    <scope>NUCLEOTIDE SEQUENCE [LARGE SCALE GENOMIC DNA]</scope>
    <source>
        <strain evidence="10 11">NBRC 111202</strain>
    </source>
</reference>
<evidence type="ECO:0000256" key="6">
    <source>
        <dbReference type="ARBA" id="ARBA00022759"/>
    </source>
</evidence>
<dbReference type="Proteomes" id="UP000188533">
    <property type="component" value="Unassembled WGS sequence"/>
</dbReference>
<feature type="compositionally biased region" description="Polar residues" evidence="8">
    <location>
        <begin position="390"/>
        <end position="401"/>
    </location>
</feature>
<feature type="region of interest" description="Disordered" evidence="8">
    <location>
        <begin position="382"/>
        <end position="409"/>
    </location>
</feature>
<keyword evidence="7" id="KW-0378">Hydrolase</keyword>
<dbReference type="InterPro" id="IPR036397">
    <property type="entry name" value="RNaseH_sf"/>
</dbReference>
<evidence type="ECO:0000313" key="11">
    <source>
        <dbReference type="Proteomes" id="UP000188533"/>
    </source>
</evidence>
<dbReference type="Gene3D" id="3.30.420.10">
    <property type="entry name" value="Ribonuclease H-like superfamily/Ribonuclease H"/>
    <property type="match status" value="1"/>
</dbReference>
<evidence type="ECO:0000256" key="7">
    <source>
        <dbReference type="ARBA" id="ARBA00022801"/>
    </source>
</evidence>
<dbReference type="GO" id="GO:0004523">
    <property type="term" value="F:RNA-DNA hybrid ribonuclease activity"/>
    <property type="evidence" value="ECO:0007669"/>
    <property type="project" value="UniProtKB-EC"/>
</dbReference>
<comment type="catalytic activity">
    <reaction evidence="1">
        <text>Endonucleolytic cleavage to 5'-phosphomonoester.</text>
        <dbReference type="EC" id="3.1.26.4"/>
    </reaction>
</comment>
<comment type="similarity">
    <text evidence="2">Belongs to the RNase H family.</text>
</comment>